<reference evidence="13" key="1">
    <citation type="submission" date="2016-09" db="EMBL/GenBank/DDBJ databases">
        <authorList>
            <person name="Varghese N."/>
            <person name="Submissions S."/>
        </authorList>
    </citation>
    <scope>NUCLEOTIDE SEQUENCE [LARGE SCALE GENOMIC DNA]</scope>
    <source>
        <strain evidence="13">JS23</strain>
    </source>
</reference>
<dbReference type="InterPro" id="IPR036291">
    <property type="entry name" value="NAD(P)-bd_dom_sf"/>
</dbReference>
<gene>
    <name evidence="12" type="ORF">SAMN05216551_103317</name>
</gene>
<evidence type="ECO:0000256" key="9">
    <source>
        <dbReference type="ARBA" id="ARBA00023235"/>
    </source>
</evidence>
<dbReference type="GO" id="GO:0005829">
    <property type="term" value="C:cytosol"/>
    <property type="evidence" value="ECO:0007669"/>
    <property type="project" value="TreeGrafter"/>
</dbReference>
<dbReference type="PANTHER" id="PTHR43725:SF47">
    <property type="entry name" value="UDP-GLUCOSE 4-EPIMERASE"/>
    <property type="match status" value="1"/>
</dbReference>
<sequence>MPSTQSSMQATDTRGTVLVTGGAGFIGAHTAVELLEAGYDVVIADNLVNSKREAIARIAAITGRQPAFHEIDVSDPSAVDKVFTTHRIDAVIHFAALKAVGESVAKPLAYYRNNIDSLLTVLAAMQRHGVRQFVFSSSATVYGDPHCVPILEHFPLSATNPYGQTKLLAERILADIVKAEPDWRVATLRYFNPVGAHPSGQIGEDPQGIPNNLMPYIAQVAVGRRESLRVFGGDYPTPDGTGVRDYIHVVDLARGHLAALARLETKGDSFTVNLGTGRGYSVLEAVAAFEQASGRSVPYEIVARRPGDIATCYADPTAAYEMLAWRAEYGLERMCVDQWRWQSQNPDGLG</sequence>
<comment type="similarity">
    <text evidence="4 10">Belongs to the NAD(P)-dependent epimerase/dehydratase family.</text>
</comment>
<evidence type="ECO:0000313" key="12">
    <source>
        <dbReference type="EMBL" id="SDV47814.1"/>
    </source>
</evidence>
<dbReference type="Gene3D" id="3.40.50.720">
    <property type="entry name" value="NAD(P)-binding Rossmann-like Domain"/>
    <property type="match status" value="1"/>
</dbReference>
<proteinExistence type="inferred from homology"/>
<dbReference type="EC" id="5.1.3.2" evidence="5 10"/>
<dbReference type="EMBL" id="FNLO01000003">
    <property type="protein sequence ID" value="SDV47814.1"/>
    <property type="molecule type" value="Genomic_DNA"/>
</dbReference>
<dbReference type="GO" id="GO:0003978">
    <property type="term" value="F:UDP-glucose 4-epimerase activity"/>
    <property type="evidence" value="ECO:0007669"/>
    <property type="project" value="UniProtKB-UniRule"/>
</dbReference>
<dbReference type="PANTHER" id="PTHR43725">
    <property type="entry name" value="UDP-GLUCOSE 4-EPIMERASE"/>
    <property type="match status" value="1"/>
</dbReference>
<evidence type="ECO:0000256" key="6">
    <source>
        <dbReference type="ARBA" id="ARBA00018569"/>
    </source>
</evidence>
<organism evidence="12 13">
    <name type="scientific">Chitinasiproducens palmae</name>
    <dbReference type="NCBI Taxonomy" id="1770053"/>
    <lineage>
        <taxon>Bacteria</taxon>
        <taxon>Pseudomonadati</taxon>
        <taxon>Pseudomonadota</taxon>
        <taxon>Betaproteobacteria</taxon>
        <taxon>Burkholderiales</taxon>
        <taxon>Burkholderiaceae</taxon>
        <taxon>Chitinasiproducens</taxon>
    </lineage>
</organism>
<comment type="cofactor">
    <cofactor evidence="2 10">
        <name>NAD(+)</name>
        <dbReference type="ChEBI" id="CHEBI:57540"/>
    </cofactor>
</comment>
<dbReference type="AlphaFoldDB" id="A0A1H2PMK4"/>
<evidence type="ECO:0000256" key="7">
    <source>
        <dbReference type="ARBA" id="ARBA00023027"/>
    </source>
</evidence>
<name>A0A1H2PMK4_9BURK</name>
<dbReference type="InterPro" id="IPR005886">
    <property type="entry name" value="UDP_G4E"/>
</dbReference>
<evidence type="ECO:0000313" key="13">
    <source>
        <dbReference type="Proteomes" id="UP000243719"/>
    </source>
</evidence>
<comment type="subunit">
    <text evidence="10">Homodimer.</text>
</comment>
<evidence type="ECO:0000256" key="3">
    <source>
        <dbReference type="ARBA" id="ARBA00004947"/>
    </source>
</evidence>
<dbReference type="SUPFAM" id="SSF51735">
    <property type="entry name" value="NAD(P)-binding Rossmann-fold domains"/>
    <property type="match status" value="1"/>
</dbReference>
<keyword evidence="10" id="KW-0119">Carbohydrate metabolism</keyword>
<dbReference type="Proteomes" id="UP000243719">
    <property type="component" value="Unassembled WGS sequence"/>
</dbReference>
<protein>
    <recommendedName>
        <fullName evidence="6 10">UDP-glucose 4-epimerase</fullName>
        <ecNumber evidence="5 10">5.1.3.2</ecNumber>
    </recommendedName>
</protein>
<dbReference type="UniPathway" id="UPA00214"/>
<evidence type="ECO:0000256" key="8">
    <source>
        <dbReference type="ARBA" id="ARBA00023144"/>
    </source>
</evidence>
<feature type="domain" description="NAD-dependent epimerase/dehydratase" evidence="11">
    <location>
        <begin position="17"/>
        <end position="275"/>
    </location>
</feature>
<evidence type="ECO:0000256" key="5">
    <source>
        <dbReference type="ARBA" id="ARBA00013189"/>
    </source>
</evidence>
<dbReference type="Gene3D" id="3.90.25.10">
    <property type="entry name" value="UDP-galactose 4-epimerase, domain 1"/>
    <property type="match status" value="1"/>
</dbReference>
<evidence type="ECO:0000256" key="4">
    <source>
        <dbReference type="ARBA" id="ARBA00007637"/>
    </source>
</evidence>
<keyword evidence="8" id="KW-0299">Galactose metabolism</keyword>
<dbReference type="Pfam" id="PF01370">
    <property type="entry name" value="Epimerase"/>
    <property type="match status" value="1"/>
</dbReference>
<dbReference type="NCBIfam" id="TIGR01179">
    <property type="entry name" value="galE"/>
    <property type="match status" value="1"/>
</dbReference>
<evidence type="ECO:0000256" key="10">
    <source>
        <dbReference type="RuleBase" id="RU366046"/>
    </source>
</evidence>
<accession>A0A1H2PMK4</accession>
<keyword evidence="9 10" id="KW-0413">Isomerase</keyword>
<evidence type="ECO:0000259" key="11">
    <source>
        <dbReference type="Pfam" id="PF01370"/>
    </source>
</evidence>
<dbReference type="InterPro" id="IPR001509">
    <property type="entry name" value="Epimerase_deHydtase"/>
</dbReference>
<dbReference type="GO" id="GO:0006012">
    <property type="term" value="P:galactose metabolic process"/>
    <property type="evidence" value="ECO:0007669"/>
    <property type="project" value="UniProtKB-UniPathway"/>
</dbReference>
<dbReference type="CDD" id="cd05247">
    <property type="entry name" value="UDP_G4E_1_SDR_e"/>
    <property type="match status" value="1"/>
</dbReference>
<comment type="pathway">
    <text evidence="3 10">Carbohydrate metabolism; galactose metabolism.</text>
</comment>
<evidence type="ECO:0000256" key="1">
    <source>
        <dbReference type="ARBA" id="ARBA00000083"/>
    </source>
</evidence>
<comment type="catalytic activity">
    <reaction evidence="1 10">
        <text>UDP-alpha-D-glucose = UDP-alpha-D-galactose</text>
        <dbReference type="Rhea" id="RHEA:22168"/>
        <dbReference type="ChEBI" id="CHEBI:58885"/>
        <dbReference type="ChEBI" id="CHEBI:66914"/>
        <dbReference type="EC" id="5.1.3.2"/>
    </reaction>
</comment>
<evidence type="ECO:0000256" key="2">
    <source>
        <dbReference type="ARBA" id="ARBA00001911"/>
    </source>
</evidence>
<keyword evidence="13" id="KW-1185">Reference proteome</keyword>
<keyword evidence="7 10" id="KW-0520">NAD</keyword>
<dbReference type="NCBIfam" id="NF007956">
    <property type="entry name" value="PRK10675.1"/>
    <property type="match status" value="1"/>
</dbReference>
<dbReference type="STRING" id="1770053.SAMN05216551_103317"/>